<dbReference type="OrthoDB" id="5431930at2"/>
<dbReference type="EMBL" id="ATHJ01000058">
    <property type="protein sequence ID" value="EPR43065.1"/>
    <property type="molecule type" value="Genomic_DNA"/>
</dbReference>
<protein>
    <submittedName>
        <fullName evidence="1">Uncharacterized protein</fullName>
    </submittedName>
</protein>
<name>S7U235_DESML</name>
<comment type="caution">
    <text evidence="1">The sequence shown here is derived from an EMBL/GenBank/DDBJ whole genome shotgun (WGS) entry which is preliminary data.</text>
</comment>
<accession>S7U235</accession>
<proteinExistence type="predicted"/>
<gene>
    <name evidence="1" type="ORF">dsmv_1386</name>
</gene>
<dbReference type="eggNOG" id="ENOG5032UEP">
    <property type="taxonomic scope" value="Bacteria"/>
</dbReference>
<evidence type="ECO:0000313" key="1">
    <source>
        <dbReference type="EMBL" id="EPR43065.1"/>
    </source>
</evidence>
<dbReference type="AlphaFoldDB" id="S7U235"/>
<keyword evidence="2" id="KW-1185">Reference proteome</keyword>
<dbReference type="RefSeq" id="WP_020875733.1">
    <property type="nucleotide sequence ID" value="NZ_ATHJ01000058.1"/>
</dbReference>
<evidence type="ECO:0000313" key="2">
    <source>
        <dbReference type="Proteomes" id="UP000014977"/>
    </source>
</evidence>
<reference evidence="1 2" key="1">
    <citation type="journal article" date="2013" name="Genome Announc.">
        <title>Draft genome sequences for three mercury-methylating, sulfate-reducing bacteria.</title>
        <authorList>
            <person name="Brown S.D."/>
            <person name="Hurt R.A.Jr."/>
            <person name="Gilmour C.C."/>
            <person name="Elias D.A."/>
        </authorList>
    </citation>
    <scope>NUCLEOTIDE SEQUENCE [LARGE SCALE GENOMIC DNA]</scope>
    <source>
        <strain evidence="1 2">DSM 2059</strain>
    </source>
</reference>
<organism evidence="1 2">
    <name type="scientific">Desulfococcus multivorans DSM 2059</name>
    <dbReference type="NCBI Taxonomy" id="1121405"/>
    <lineage>
        <taxon>Bacteria</taxon>
        <taxon>Pseudomonadati</taxon>
        <taxon>Thermodesulfobacteriota</taxon>
        <taxon>Desulfobacteria</taxon>
        <taxon>Desulfobacterales</taxon>
        <taxon>Desulfococcaceae</taxon>
        <taxon>Desulfococcus</taxon>
    </lineage>
</organism>
<dbReference type="Proteomes" id="UP000014977">
    <property type="component" value="Unassembled WGS sequence"/>
</dbReference>
<sequence>MNTENETKKPPRIQSKLVPILREGVDIVKMVLYKELKSYLSARYSDRGTQFAQRLAGAILNDLFGIENLMEPFAGFKREHQALITAELRALPDRFENLRIPLTDALRVQFLCDSRDGIDSESILVRANELGILMMDRDIPLPRFFMNLVRKLGVAHEILDPEAVMAIPEDDGGAGFN</sequence>